<feature type="domain" description="Zinc knuckle CX2CX4HX4C" evidence="1">
    <location>
        <begin position="81"/>
        <end position="129"/>
    </location>
</feature>
<dbReference type="AlphaFoldDB" id="A0A9D3WGU1"/>
<dbReference type="PANTHER" id="PTHR31286">
    <property type="entry name" value="GLYCINE-RICH CELL WALL STRUCTURAL PROTEIN 1.8-LIKE"/>
    <property type="match status" value="1"/>
</dbReference>
<protein>
    <recommendedName>
        <fullName evidence="1">Zinc knuckle CX2CX4HX4C domain-containing protein</fullName>
    </recommendedName>
</protein>
<evidence type="ECO:0000313" key="3">
    <source>
        <dbReference type="Proteomes" id="UP000828251"/>
    </source>
</evidence>
<keyword evidence="3" id="KW-1185">Reference proteome</keyword>
<gene>
    <name evidence="2" type="ORF">J1N35_000238</name>
</gene>
<reference evidence="2 3" key="1">
    <citation type="journal article" date="2021" name="Plant Biotechnol. J.">
        <title>Multi-omics assisted identification of the key and species-specific regulatory components of drought-tolerant mechanisms in Gossypium stocksii.</title>
        <authorList>
            <person name="Yu D."/>
            <person name="Ke L."/>
            <person name="Zhang D."/>
            <person name="Wu Y."/>
            <person name="Sun Y."/>
            <person name="Mei J."/>
            <person name="Sun J."/>
            <person name="Sun Y."/>
        </authorList>
    </citation>
    <scope>NUCLEOTIDE SEQUENCE [LARGE SCALE GENOMIC DNA]</scope>
    <source>
        <strain evidence="3">cv. E1</strain>
        <tissue evidence="2">Leaf</tissue>
    </source>
</reference>
<dbReference type="InterPro" id="IPR025836">
    <property type="entry name" value="Zn_knuckle_CX2CX4HX4C"/>
</dbReference>
<dbReference type="EMBL" id="JAIQCV010000001">
    <property type="protein sequence ID" value="KAH1128860.1"/>
    <property type="molecule type" value="Genomic_DNA"/>
</dbReference>
<comment type="caution">
    <text evidence="2">The sequence shown here is derived from an EMBL/GenBank/DDBJ whole genome shotgun (WGS) entry which is preliminary data.</text>
</comment>
<dbReference type="InterPro" id="IPR040256">
    <property type="entry name" value="At4g02000-like"/>
</dbReference>
<dbReference type="PANTHER" id="PTHR31286:SF153">
    <property type="entry name" value="DUF4283 DOMAIN PROTEIN"/>
    <property type="match status" value="1"/>
</dbReference>
<evidence type="ECO:0000313" key="2">
    <source>
        <dbReference type="EMBL" id="KAH1128860.1"/>
    </source>
</evidence>
<accession>A0A9D3WGU1</accession>
<dbReference type="Pfam" id="PF14392">
    <property type="entry name" value="zf-CCHC_4"/>
    <property type="match status" value="1"/>
</dbReference>
<organism evidence="2 3">
    <name type="scientific">Gossypium stocksii</name>
    <dbReference type="NCBI Taxonomy" id="47602"/>
    <lineage>
        <taxon>Eukaryota</taxon>
        <taxon>Viridiplantae</taxon>
        <taxon>Streptophyta</taxon>
        <taxon>Embryophyta</taxon>
        <taxon>Tracheophyta</taxon>
        <taxon>Spermatophyta</taxon>
        <taxon>Magnoliopsida</taxon>
        <taxon>eudicotyledons</taxon>
        <taxon>Gunneridae</taxon>
        <taxon>Pentapetalae</taxon>
        <taxon>rosids</taxon>
        <taxon>malvids</taxon>
        <taxon>Malvales</taxon>
        <taxon>Malvaceae</taxon>
        <taxon>Malvoideae</taxon>
        <taxon>Gossypium</taxon>
    </lineage>
</organism>
<evidence type="ECO:0000259" key="1">
    <source>
        <dbReference type="Pfam" id="PF14392"/>
    </source>
</evidence>
<dbReference type="Proteomes" id="UP000828251">
    <property type="component" value="Unassembled WGS sequence"/>
</dbReference>
<proteinExistence type="predicted"/>
<dbReference type="OrthoDB" id="1707487at2759"/>
<sequence>MADLWHPIGGISITDLRNKCYLFQFFNEVDAQRVEIHELPAGLMSESMARQFSDFLGKFLDYDTSISFSSNRTYMRIHVCLDVTTPLKCKKKIEVSGGLIVYAHFKYEKLSQFCFICGKLRHRESYCPFRLRIDPSKIIFGWDLSLHAVPRWRTTVVSRWLWEADGS</sequence>
<name>A0A9D3WGU1_9ROSI</name>